<evidence type="ECO:0000256" key="7">
    <source>
        <dbReference type="ARBA" id="ARBA00022989"/>
    </source>
</evidence>
<evidence type="ECO:0000256" key="2">
    <source>
        <dbReference type="ARBA" id="ARBA00004167"/>
    </source>
</evidence>
<evidence type="ECO:0000256" key="6">
    <source>
        <dbReference type="ARBA" id="ARBA00022723"/>
    </source>
</evidence>
<keyword evidence="8" id="KW-0560">Oxidoreductase</keyword>
<dbReference type="KEGG" id="cput:CONPUDRAFT_120337"/>
<dbReference type="PANTHER" id="PTHR46300:SF2">
    <property type="entry name" value="CYTOCHROME P450 MONOOXYGENASE ALNH-RELATED"/>
    <property type="match status" value="1"/>
</dbReference>
<dbReference type="GO" id="GO:0004497">
    <property type="term" value="F:monooxygenase activity"/>
    <property type="evidence" value="ECO:0007669"/>
    <property type="project" value="UniProtKB-KW"/>
</dbReference>
<evidence type="ECO:0000256" key="8">
    <source>
        <dbReference type="ARBA" id="ARBA00023002"/>
    </source>
</evidence>
<gene>
    <name evidence="12" type="ORF">CONPUDRAFT_120337</name>
</gene>
<organism evidence="12 13">
    <name type="scientific">Coniophora puteana (strain RWD-64-598)</name>
    <name type="common">Brown rot fungus</name>
    <dbReference type="NCBI Taxonomy" id="741705"/>
    <lineage>
        <taxon>Eukaryota</taxon>
        <taxon>Fungi</taxon>
        <taxon>Dikarya</taxon>
        <taxon>Basidiomycota</taxon>
        <taxon>Agaricomycotina</taxon>
        <taxon>Agaricomycetes</taxon>
        <taxon>Agaricomycetidae</taxon>
        <taxon>Boletales</taxon>
        <taxon>Coniophorineae</taxon>
        <taxon>Coniophoraceae</taxon>
        <taxon>Coniophora</taxon>
    </lineage>
</organism>
<evidence type="ECO:0000256" key="4">
    <source>
        <dbReference type="ARBA" id="ARBA00022617"/>
    </source>
</evidence>
<keyword evidence="9" id="KW-0408">Iron</keyword>
<comment type="caution">
    <text evidence="12">The sequence shown here is derived from an EMBL/GenBank/DDBJ whole genome shotgun (WGS) entry which is preliminary data.</text>
</comment>
<dbReference type="Proteomes" id="UP000053558">
    <property type="component" value="Unassembled WGS sequence"/>
</dbReference>
<keyword evidence="6" id="KW-0479">Metal-binding</keyword>
<keyword evidence="11" id="KW-0472">Membrane</keyword>
<proteinExistence type="inferred from homology"/>
<comment type="similarity">
    <text evidence="3">Belongs to the cytochrome P450 family.</text>
</comment>
<comment type="subcellular location">
    <subcellularLocation>
        <location evidence="2">Membrane</location>
        <topology evidence="2">Single-pass membrane protein</topology>
    </subcellularLocation>
</comment>
<keyword evidence="7" id="KW-1133">Transmembrane helix</keyword>
<dbReference type="InterPro" id="IPR001128">
    <property type="entry name" value="Cyt_P450"/>
</dbReference>
<dbReference type="GeneID" id="19199538"/>
<dbReference type="GO" id="GO:0005506">
    <property type="term" value="F:iron ion binding"/>
    <property type="evidence" value="ECO:0007669"/>
    <property type="project" value="InterPro"/>
</dbReference>
<comment type="cofactor">
    <cofactor evidence="1">
        <name>heme</name>
        <dbReference type="ChEBI" id="CHEBI:30413"/>
    </cofactor>
</comment>
<keyword evidence="5" id="KW-0812">Transmembrane</keyword>
<name>A0A5M3N0M4_CONPW</name>
<dbReference type="InterPro" id="IPR036396">
    <property type="entry name" value="Cyt_P450_sf"/>
</dbReference>
<evidence type="ECO:0000256" key="9">
    <source>
        <dbReference type="ARBA" id="ARBA00023004"/>
    </source>
</evidence>
<evidence type="ECO:0000256" key="1">
    <source>
        <dbReference type="ARBA" id="ARBA00001971"/>
    </source>
</evidence>
<dbReference type="InterPro" id="IPR050364">
    <property type="entry name" value="Cytochrome_P450_fung"/>
</dbReference>
<sequence length="193" mass="21715">MHSAILTSAALVIAALVVATIRLRRNLQKSSSCLPPGPPPLQLIGNAHQIDPAHPWVTFADWRGVYGDIVYTRVLGRDIIVINTEKKAEDLLDKRSRNYSDRMNMSKILETYGHAFDTALLNHDSVWRGHRRVLQQSLRPEAVASYHPIQLRCTSRLLDGLVDAPGLWWKHLQVWVRSSNTQSFDAIGTDSCV</sequence>
<dbReference type="OMA" id="ICPNETH"/>
<evidence type="ECO:0000256" key="10">
    <source>
        <dbReference type="ARBA" id="ARBA00023033"/>
    </source>
</evidence>
<dbReference type="GO" id="GO:0016705">
    <property type="term" value="F:oxidoreductase activity, acting on paired donors, with incorporation or reduction of molecular oxygen"/>
    <property type="evidence" value="ECO:0007669"/>
    <property type="project" value="InterPro"/>
</dbReference>
<dbReference type="PANTHER" id="PTHR46300">
    <property type="entry name" value="P450, PUTATIVE (EUROFUNG)-RELATED-RELATED"/>
    <property type="match status" value="1"/>
</dbReference>
<evidence type="ECO:0000256" key="11">
    <source>
        <dbReference type="ARBA" id="ARBA00023136"/>
    </source>
</evidence>
<keyword evidence="4" id="KW-0349">Heme</keyword>
<dbReference type="RefSeq" id="XP_007766141.1">
    <property type="nucleotide sequence ID" value="XM_007767951.1"/>
</dbReference>
<dbReference type="GO" id="GO:0020037">
    <property type="term" value="F:heme binding"/>
    <property type="evidence" value="ECO:0007669"/>
    <property type="project" value="InterPro"/>
</dbReference>
<dbReference type="EMBL" id="JH711575">
    <property type="protein sequence ID" value="EIW84441.1"/>
    <property type="molecule type" value="Genomic_DNA"/>
</dbReference>
<dbReference type="AlphaFoldDB" id="A0A5M3N0M4"/>
<dbReference type="OrthoDB" id="2789670at2759"/>
<keyword evidence="13" id="KW-1185">Reference proteome</keyword>
<protein>
    <submittedName>
        <fullName evidence="12">Cytochrome P450</fullName>
    </submittedName>
</protein>
<keyword evidence="10" id="KW-0503">Monooxygenase</keyword>
<accession>A0A5M3N0M4</accession>
<evidence type="ECO:0000313" key="12">
    <source>
        <dbReference type="EMBL" id="EIW84441.1"/>
    </source>
</evidence>
<evidence type="ECO:0000256" key="3">
    <source>
        <dbReference type="ARBA" id="ARBA00010617"/>
    </source>
</evidence>
<dbReference type="Pfam" id="PF00067">
    <property type="entry name" value="p450"/>
    <property type="match status" value="1"/>
</dbReference>
<dbReference type="SUPFAM" id="SSF48264">
    <property type="entry name" value="Cytochrome P450"/>
    <property type="match status" value="1"/>
</dbReference>
<dbReference type="GO" id="GO:0016020">
    <property type="term" value="C:membrane"/>
    <property type="evidence" value="ECO:0007669"/>
    <property type="project" value="UniProtKB-SubCell"/>
</dbReference>
<evidence type="ECO:0000256" key="5">
    <source>
        <dbReference type="ARBA" id="ARBA00022692"/>
    </source>
</evidence>
<reference evidence="13" key="1">
    <citation type="journal article" date="2012" name="Science">
        <title>The Paleozoic origin of enzymatic lignin decomposition reconstructed from 31 fungal genomes.</title>
        <authorList>
            <person name="Floudas D."/>
            <person name="Binder M."/>
            <person name="Riley R."/>
            <person name="Barry K."/>
            <person name="Blanchette R.A."/>
            <person name="Henrissat B."/>
            <person name="Martinez A.T."/>
            <person name="Otillar R."/>
            <person name="Spatafora J.W."/>
            <person name="Yadav J.S."/>
            <person name="Aerts A."/>
            <person name="Benoit I."/>
            <person name="Boyd A."/>
            <person name="Carlson A."/>
            <person name="Copeland A."/>
            <person name="Coutinho P.M."/>
            <person name="de Vries R.P."/>
            <person name="Ferreira P."/>
            <person name="Findley K."/>
            <person name="Foster B."/>
            <person name="Gaskell J."/>
            <person name="Glotzer D."/>
            <person name="Gorecki P."/>
            <person name="Heitman J."/>
            <person name="Hesse C."/>
            <person name="Hori C."/>
            <person name="Igarashi K."/>
            <person name="Jurgens J.A."/>
            <person name="Kallen N."/>
            <person name="Kersten P."/>
            <person name="Kohler A."/>
            <person name="Kuees U."/>
            <person name="Kumar T.K.A."/>
            <person name="Kuo A."/>
            <person name="LaButti K."/>
            <person name="Larrondo L.F."/>
            <person name="Lindquist E."/>
            <person name="Ling A."/>
            <person name="Lombard V."/>
            <person name="Lucas S."/>
            <person name="Lundell T."/>
            <person name="Martin R."/>
            <person name="McLaughlin D.J."/>
            <person name="Morgenstern I."/>
            <person name="Morin E."/>
            <person name="Murat C."/>
            <person name="Nagy L.G."/>
            <person name="Nolan M."/>
            <person name="Ohm R.A."/>
            <person name="Patyshakuliyeva A."/>
            <person name="Rokas A."/>
            <person name="Ruiz-Duenas F.J."/>
            <person name="Sabat G."/>
            <person name="Salamov A."/>
            <person name="Samejima M."/>
            <person name="Schmutz J."/>
            <person name="Slot J.C."/>
            <person name="St John F."/>
            <person name="Stenlid J."/>
            <person name="Sun H."/>
            <person name="Sun S."/>
            <person name="Syed K."/>
            <person name="Tsang A."/>
            <person name="Wiebenga A."/>
            <person name="Young D."/>
            <person name="Pisabarro A."/>
            <person name="Eastwood D.C."/>
            <person name="Martin F."/>
            <person name="Cullen D."/>
            <person name="Grigoriev I.V."/>
            <person name="Hibbett D.S."/>
        </authorList>
    </citation>
    <scope>NUCLEOTIDE SEQUENCE [LARGE SCALE GENOMIC DNA]</scope>
    <source>
        <strain evidence="13">RWD-64-598 SS2</strain>
    </source>
</reference>
<dbReference type="Gene3D" id="1.10.630.10">
    <property type="entry name" value="Cytochrome P450"/>
    <property type="match status" value="1"/>
</dbReference>
<evidence type="ECO:0000313" key="13">
    <source>
        <dbReference type="Proteomes" id="UP000053558"/>
    </source>
</evidence>